<organism evidence="1 2">
    <name type="scientific">Ignelater luminosus</name>
    <name type="common">Cucubano</name>
    <name type="synonym">Pyrophorus luminosus</name>
    <dbReference type="NCBI Taxonomy" id="2038154"/>
    <lineage>
        <taxon>Eukaryota</taxon>
        <taxon>Metazoa</taxon>
        <taxon>Ecdysozoa</taxon>
        <taxon>Arthropoda</taxon>
        <taxon>Hexapoda</taxon>
        <taxon>Insecta</taxon>
        <taxon>Pterygota</taxon>
        <taxon>Neoptera</taxon>
        <taxon>Endopterygota</taxon>
        <taxon>Coleoptera</taxon>
        <taxon>Polyphaga</taxon>
        <taxon>Elateriformia</taxon>
        <taxon>Elateroidea</taxon>
        <taxon>Elateridae</taxon>
        <taxon>Agrypninae</taxon>
        <taxon>Pyrophorini</taxon>
        <taxon>Ignelater</taxon>
    </lineage>
</organism>
<dbReference type="AlphaFoldDB" id="A0A8K0D607"/>
<dbReference type="Pfam" id="PF06477">
    <property type="entry name" value="DUF1091"/>
    <property type="match status" value="1"/>
</dbReference>
<proteinExistence type="predicted"/>
<dbReference type="OrthoDB" id="7925769at2759"/>
<gene>
    <name evidence="1" type="ORF">ILUMI_08575</name>
</gene>
<dbReference type="InterPro" id="IPR010512">
    <property type="entry name" value="DUF1091"/>
</dbReference>
<protein>
    <submittedName>
        <fullName evidence="1">Uncharacterized protein</fullName>
    </submittedName>
</protein>
<dbReference type="PANTHER" id="PTHR21112">
    <property type="entry name" value="CHEMOSENSORY PROTEIN A 29A-RELATED"/>
    <property type="match status" value="1"/>
</dbReference>
<comment type="caution">
    <text evidence="1">The sequence shown here is derived from an EMBL/GenBank/DDBJ whole genome shotgun (WGS) entry which is preliminary data.</text>
</comment>
<sequence length="198" mass="23285">MTIPTRDTDTGCSATVHGCRFYSSITFLDFFQDDYDIKLEIARVQSFNASVYKYLKADFVLYNRTERVLNASWEQIVDLGSDIMLEVQLYKFVSNEYRFFPVFVTVNPCSEFSRNTFGAKTIFSKTSNIDPCNMKKSIYHVRNAVPDSSKFPPHLPHGKYEILCTFTYYSYELSVIEFYVEFIDKPVDWRKIPKRNRH</sequence>
<dbReference type="EMBL" id="VTPC01004018">
    <property type="protein sequence ID" value="KAF2897606.1"/>
    <property type="molecule type" value="Genomic_DNA"/>
</dbReference>
<evidence type="ECO:0000313" key="2">
    <source>
        <dbReference type="Proteomes" id="UP000801492"/>
    </source>
</evidence>
<dbReference type="PANTHER" id="PTHR21112:SF0">
    <property type="entry name" value="CHEMOSENSORY PROTEIN A 29A-RELATED"/>
    <property type="match status" value="1"/>
</dbReference>
<reference evidence="1" key="1">
    <citation type="submission" date="2019-08" db="EMBL/GenBank/DDBJ databases">
        <title>The genome of the North American firefly Photinus pyralis.</title>
        <authorList>
            <consortium name="Photinus pyralis genome working group"/>
            <person name="Fallon T.R."/>
            <person name="Sander Lower S.E."/>
            <person name="Weng J.-K."/>
        </authorList>
    </citation>
    <scope>NUCLEOTIDE SEQUENCE</scope>
    <source>
        <strain evidence="1">TRF0915ILg1</strain>
        <tissue evidence="1">Whole body</tissue>
    </source>
</reference>
<name>A0A8K0D607_IGNLU</name>
<accession>A0A8K0D607</accession>
<evidence type="ECO:0000313" key="1">
    <source>
        <dbReference type="EMBL" id="KAF2897606.1"/>
    </source>
</evidence>
<keyword evidence="2" id="KW-1185">Reference proteome</keyword>
<dbReference type="Proteomes" id="UP000801492">
    <property type="component" value="Unassembled WGS sequence"/>
</dbReference>